<protein>
    <submittedName>
        <fullName evidence="1">Uncharacterized protein</fullName>
    </submittedName>
</protein>
<comment type="caution">
    <text evidence="1">The sequence shown here is derived from an EMBL/GenBank/DDBJ whole genome shotgun (WGS) entry which is preliminary data.</text>
</comment>
<sequence length="116" mass="13256">MNQHFLTIEQFNDLIRQWNGKQIKIVKHELDDFDETLMDLSAISYSKNGGTIDGYEPIYSLNLNGSGIIGTTINEYESLPSELYEIPLEDSAMYEYDGSRFIVSTSRGVYTIETIE</sequence>
<dbReference type="Pfam" id="PF25846">
    <property type="entry name" value="YmzB"/>
    <property type="match status" value="1"/>
</dbReference>
<name>A0ABR5MN36_9BACI</name>
<gene>
    <name evidence="1" type="ORF">AFL42_01590</name>
</gene>
<dbReference type="EMBL" id="LGTK01000003">
    <property type="protein sequence ID" value="KPH78428.1"/>
    <property type="molecule type" value="Genomic_DNA"/>
</dbReference>
<dbReference type="Proteomes" id="UP000037854">
    <property type="component" value="Unassembled WGS sequence"/>
</dbReference>
<keyword evidence="2" id="KW-1185">Reference proteome</keyword>
<dbReference type="RefSeq" id="WP_060667597.1">
    <property type="nucleotide sequence ID" value="NZ_JAHHXM010000001.1"/>
</dbReference>
<reference evidence="1 2" key="1">
    <citation type="submission" date="2015-07" db="EMBL/GenBank/DDBJ databases">
        <title>High-quality draft genome sequence of Oceanobacillus caeni HM6, a bacillus isolated from a human feces.</title>
        <authorList>
            <person name="Kumar J."/>
            <person name="Verma M.K."/>
            <person name="Pandey R."/>
            <person name="Bhambi M."/>
            <person name="Chauhan N."/>
        </authorList>
    </citation>
    <scope>NUCLEOTIDE SEQUENCE [LARGE SCALE GENOMIC DNA]</scope>
    <source>
        <strain evidence="1 2">HM6</strain>
    </source>
</reference>
<accession>A0ABR5MN36</accession>
<evidence type="ECO:0000313" key="1">
    <source>
        <dbReference type="EMBL" id="KPH78428.1"/>
    </source>
</evidence>
<dbReference type="InterPro" id="IPR058926">
    <property type="entry name" value="YmzB-like"/>
</dbReference>
<proteinExistence type="predicted"/>
<evidence type="ECO:0000313" key="2">
    <source>
        <dbReference type="Proteomes" id="UP000037854"/>
    </source>
</evidence>
<organism evidence="1 2">
    <name type="scientific">Oceanobacillus caeni</name>
    <dbReference type="NCBI Taxonomy" id="405946"/>
    <lineage>
        <taxon>Bacteria</taxon>
        <taxon>Bacillati</taxon>
        <taxon>Bacillota</taxon>
        <taxon>Bacilli</taxon>
        <taxon>Bacillales</taxon>
        <taxon>Bacillaceae</taxon>
        <taxon>Oceanobacillus</taxon>
    </lineage>
</organism>